<name>A0ABV7QKE2_9PSEU</name>
<accession>A0ABV7QKE2</accession>
<gene>
    <name evidence="1" type="ORF">ACFORO_19930</name>
</gene>
<sequence length="47" mass="4944">MPDALGRDAAGKIAGRVEVTGPEREFRARAGRRAHVLAAGEWLGLSA</sequence>
<keyword evidence="2" id="KW-1185">Reference proteome</keyword>
<dbReference type="EMBL" id="JBHRWI010000022">
    <property type="protein sequence ID" value="MFC3512451.1"/>
    <property type="molecule type" value="Genomic_DNA"/>
</dbReference>
<comment type="caution">
    <text evidence="1">The sequence shown here is derived from an EMBL/GenBank/DDBJ whole genome shotgun (WGS) entry which is preliminary data.</text>
</comment>
<reference evidence="2" key="1">
    <citation type="journal article" date="2019" name="Int. J. Syst. Evol. Microbiol.">
        <title>The Global Catalogue of Microorganisms (GCM) 10K type strain sequencing project: providing services to taxonomists for standard genome sequencing and annotation.</title>
        <authorList>
            <consortium name="The Broad Institute Genomics Platform"/>
            <consortium name="The Broad Institute Genome Sequencing Center for Infectious Disease"/>
            <person name="Wu L."/>
            <person name="Ma J."/>
        </authorList>
    </citation>
    <scope>NUCLEOTIDE SEQUENCE [LARGE SCALE GENOMIC DNA]</scope>
    <source>
        <strain evidence="2">CGMCC 4.7682</strain>
    </source>
</reference>
<proteinExistence type="predicted"/>
<dbReference type="Proteomes" id="UP001595764">
    <property type="component" value="Unassembled WGS sequence"/>
</dbReference>
<evidence type="ECO:0000313" key="2">
    <source>
        <dbReference type="Proteomes" id="UP001595764"/>
    </source>
</evidence>
<organism evidence="1 2">
    <name type="scientific">Amycolatopsis halotolerans</name>
    <dbReference type="NCBI Taxonomy" id="330083"/>
    <lineage>
        <taxon>Bacteria</taxon>
        <taxon>Bacillati</taxon>
        <taxon>Actinomycetota</taxon>
        <taxon>Actinomycetes</taxon>
        <taxon>Pseudonocardiales</taxon>
        <taxon>Pseudonocardiaceae</taxon>
        <taxon>Amycolatopsis</taxon>
    </lineage>
</organism>
<dbReference type="RefSeq" id="WP_377871704.1">
    <property type="nucleotide sequence ID" value="NZ_JBHMAY010000032.1"/>
</dbReference>
<evidence type="ECO:0000313" key="1">
    <source>
        <dbReference type="EMBL" id="MFC3512451.1"/>
    </source>
</evidence>
<protein>
    <submittedName>
        <fullName evidence="1">Uncharacterized protein</fullName>
    </submittedName>
</protein>